<dbReference type="InterPro" id="IPR024084">
    <property type="entry name" value="IsoPropMal-DH-like_dom"/>
</dbReference>
<dbReference type="SUPFAM" id="SSF53659">
    <property type="entry name" value="Isocitrate/Isopropylmalate dehydrogenase-like"/>
    <property type="match status" value="1"/>
</dbReference>
<dbReference type="Proteomes" id="UP001597201">
    <property type="component" value="Unassembled WGS sequence"/>
</dbReference>
<evidence type="ECO:0000256" key="9">
    <source>
        <dbReference type="RuleBase" id="RU004443"/>
    </source>
</evidence>
<sequence length="371" mass="41098">MKLKIAILPGDGIGKEITDQGVKVLEAIATKFKHDITFSYADVGATAIEKTGSPLPDESLEICKKADAVLFGAIGDPKYDNNPDAKIRPEQGLLKLRKGLGLYANIRPIKVYDDLTYKSPLKEKVIKNTDFVVLRELSGGMYYGENKVSEDGLSASDECIYNAKEIDRVAHLAFSMAKQRKKKLTLIDKANMFETSRLWRRRIMLIAKEYPEVTLNYMFVDNASMQMILNPRQFDVILTENLFGDILSEEASAIAGSIGLSASASIGEKMVLFEPIHGAYVKAKGKNIANPLATILSVAMLLEHFELFEEADALKTAVNKSIELQITTPDLNTSQKFSTSDVGTFISEFILDKKNVFTHIENMNLGQSTII</sequence>
<evidence type="ECO:0000313" key="11">
    <source>
        <dbReference type="EMBL" id="MFD1314460.1"/>
    </source>
</evidence>
<evidence type="ECO:0000256" key="5">
    <source>
        <dbReference type="ARBA" id="ARBA00023002"/>
    </source>
</evidence>
<evidence type="ECO:0000256" key="1">
    <source>
        <dbReference type="ARBA" id="ARBA00022430"/>
    </source>
</evidence>
<protein>
    <recommendedName>
        <fullName evidence="8">3-isopropylmalate dehydrogenase</fullName>
        <ecNumber evidence="8">1.1.1.85</ecNumber>
    </recommendedName>
</protein>
<dbReference type="NCBIfam" id="TIGR00169">
    <property type="entry name" value="leuB"/>
    <property type="match status" value="1"/>
</dbReference>
<keyword evidence="6" id="KW-0520">NAD</keyword>
<name>A0ABW3XZ75_9FLAO</name>
<dbReference type="PANTHER" id="PTHR42979:SF1">
    <property type="entry name" value="3-ISOPROPYLMALATE DEHYDROGENASE"/>
    <property type="match status" value="1"/>
</dbReference>
<evidence type="ECO:0000256" key="4">
    <source>
        <dbReference type="ARBA" id="ARBA00022842"/>
    </source>
</evidence>
<keyword evidence="4" id="KW-0460">Magnesium</keyword>
<evidence type="ECO:0000313" key="12">
    <source>
        <dbReference type="Proteomes" id="UP001597201"/>
    </source>
</evidence>
<proteinExistence type="inferred from homology"/>
<keyword evidence="2" id="KW-0028">Amino-acid biosynthesis</keyword>
<dbReference type="EC" id="1.1.1.85" evidence="8"/>
<evidence type="ECO:0000259" key="10">
    <source>
        <dbReference type="SMART" id="SM01329"/>
    </source>
</evidence>
<comment type="caution">
    <text evidence="11">The sequence shown here is derived from an EMBL/GenBank/DDBJ whole genome shotgun (WGS) entry which is preliminary data.</text>
</comment>
<dbReference type="SMART" id="SM01329">
    <property type="entry name" value="Iso_dh"/>
    <property type="match status" value="1"/>
</dbReference>
<evidence type="ECO:0000256" key="6">
    <source>
        <dbReference type="ARBA" id="ARBA00023027"/>
    </source>
</evidence>
<comment type="similarity">
    <text evidence="9">Belongs to the isocitrate and isopropylmalate dehydrogenases family.</text>
</comment>
<accession>A0ABW3XZ75</accession>
<dbReference type="Pfam" id="PF00180">
    <property type="entry name" value="Iso_dh"/>
    <property type="match status" value="1"/>
</dbReference>
<evidence type="ECO:0000256" key="2">
    <source>
        <dbReference type="ARBA" id="ARBA00022605"/>
    </source>
</evidence>
<keyword evidence="1" id="KW-0432">Leucine biosynthesis</keyword>
<keyword evidence="12" id="KW-1185">Reference proteome</keyword>
<dbReference type="GO" id="GO:0003862">
    <property type="term" value="F:3-isopropylmalate dehydrogenase activity"/>
    <property type="evidence" value="ECO:0007669"/>
    <property type="project" value="UniProtKB-EC"/>
</dbReference>
<evidence type="ECO:0000256" key="7">
    <source>
        <dbReference type="ARBA" id="ARBA00023304"/>
    </source>
</evidence>
<dbReference type="InterPro" id="IPR004429">
    <property type="entry name" value="Isopropylmalate_DH"/>
</dbReference>
<dbReference type="RefSeq" id="WP_377176083.1">
    <property type="nucleotide sequence ID" value="NZ_JBHTMY010000002.1"/>
</dbReference>
<organism evidence="11 12">
    <name type="scientific">Namhaeicola litoreus</name>
    <dbReference type="NCBI Taxonomy" id="1052145"/>
    <lineage>
        <taxon>Bacteria</taxon>
        <taxon>Pseudomonadati</taxon>
        <taxon>Bacteroidota</taxon>
        <taxon>Flavobacteriia</taxon>
        <taxon>Flavobacteriales</taxon>
        <taxon>Flavobacteriaceae</taxon>
        <taxon>Namhaeicola</taxon>
    </lineage>
</organism>
<keyword evidence="7" id="KW-0100">Branched-chain amino acid biosynthesis</keyword>
<gene>
    <name evidence="11" type="primary">leuB</name>
    <name evidence="11" type="ORF">ACFQ39_02435</name>
</gene>
<dbReference type="Gene3D" id="3.40.718.10">
    <property type="entry name" value="Isopropylmalate Dehydrogenase"/>
    <property type="match status" value="1"/>
</dbReference>
<evidence type="ECO:0000256" key="3">
    <source>
        <dbReference type="ARBA" id="ARBA00022723"/>
    </source>
</evidence>
<reference evidence="12" key="1">
    <citation type="journal article" date="2019" name="Int. J. Syst. Evol. Microbiol.">
        <title>The Global Catalogue of Microorganisms (GCM) 10K type strain sequencing project: providing services to taxonomists for standard genome sequencing and annotation.</title>
        <authorList>
            <consortium name="The Broad Institute Genomics Platform"/>
            <consortium name="The Broad Institute Genome Sequencing Center for Infectious Disease"/>
            <person name="Wu L."/>
            <person name="Ma J."/>
        </authorList>
    </citation>
    <scope>NUCLEOTIDE SEQUENCE [LARGE SCALE GENOMIC DNA]</scope>
    <source>
        <strain evidence="12">CCUG 61485</strain>
    </source>
</reference>
<dbReference type="PANTHER" id="PTHR42979">
    <property type="entry name" value="3-ISOPROPYLMALATE DEHYDROGENASE"/>
    <property type="match status" value="1"/>
</dbReference>
<feature type="domain" description="Isopropylmalate dehydrogenase-like" evidence="10">
    <location>
        <begin position="4"/>
        <end position="346"/>
    </location>
</feature>
<dbReference type="EMBL" id="JBHTMY010000002">
    <property type="protein sequence ID" value="MFD1314460.1"/>
    <property type="molecule type" value="Genomic_DNA"/>
</dbReference>
<keyword evidence="3" id="KW-0479">Metal-binding</keyword>
<evidence type="ECO:0000256" key="8">
    <source>
        <dbReference type="NCBIfam" id="TIGR00169"/>
    </source>
</evidence>
<keyword evidence="5 9" id="KW-0560">Oxidoreductase</keyword>